<dbReference type="Gene3D" id="1.10.10.60">
    <property type="entry name" value="Homeodomain-like"/>
    <property type="match status" value="1"/>
</dbReference>
<dbReference type="SMART" id="SM00717">
    <property type="entry name" value="SANT"/>
    <property type="match status" value="1"/>
</dbReference>
<dbReference type="InterPro" id="IPR017930">
    <property type="entry name" value="Myb_dom"/>
</dbReference>
<dbReference type="Proteomes" id="UP001345219">
    <property type="component" value="Chromosome 12"/>
</dbReference>
<reference evidence="6 7" key="1">
    <citation type="journal article" date="2023" name="Hortic Res">
        <title>Pangenome of water caltrop reveals structural variations and asymmetric subgenome divergence after allopolyploidization.</title>
        <authorList>
            <person name="Zhang X."/>
            <person name="Chen Y."/>
            <person name="Wang L."/>
            <person name="Yuan Y."/>
            <person name="Fang M."/>
            <person name="Shi L."/>
            <person name="Lu R."/>
            <person name="Comes H.P."/>
            <person name="Ma Y."/>
            <person name="Chen Y."/>
            <person name="Huang G."/>
            <person name="Zhou Y."/>
            <person name="Zheng Z."/>
            <person name="Qiu Y."/>
        </authorList>
    </citation>
    <scope>NUCLEOTIDE SEQUENCE [LARGE SCALE GENOMIC DNA]</scope>
    <source>
        <tissue evidence="6">Roots</tissue>
    </source>
</reference>
<feature type="region of interest" description="Disordered" evidence="3">
    <location>
        <begin position="453"/>
        <end position="621"/>
    </location>
</feature>
<dbReference type="SUPFAM" id="SSF46689">
    <property type="entry name" value="Homeodomain-like"/>
    <property type="match status" value="1"/>
</dbReference>
<accession>A0AAN7GJE6</accession>
<evidence type="ECO:0000259" key="4">
    <source>
        <dbReference type="PROSITE" id="PS50090"/>
    </source>
</evidence>
<evidence type="ECO:0000313" key="7">
    <source>
        <dbReference type="Proteomes" id="UP001345219"/>
    </source>
</evidence>
<dbReference type="PANTHER" id="PTHR47206:SF1">
    <property type="entry name" value="HOMEODOMAIN-LIKE SUPERFAMILY PROTEIN"/>
    <property type="match status" value="1"/>
</dbReference>
<protein>
    <submittedName>
        <fullName evidence="6">Uncharacterized protein</fullName>
    </submittedName>
</protein>
<dbReference type="PANTHER" id="PTHR47206">
    <property type="entry name" value="HOMEODOMAIN-LIKE SUPERFAMILY PROTEIN"/>
    <property type="match status" value="1"/>
</dbReference>
<feature type="domain" description="HTH myb-type" evidence="5">
    <location>
        <begin position="197"/>
        <end position="253"/>
    </location>
</feature>
<feature type="compositionally biased region" description="Basic and acidic residues" evidence="3">
    <location>
        <begin position="586"/>
        <end position="614"/>
    </location>
</feature>
<organism evidence="6 7">
    <name type="scientific">Trapa incisa</name>
    <dbReference type="NCBI Taxonomy" id="236973"/>
    <lineage>
        <taxon>Eukaryota</taxon>
        <taxon>Viridiplantae</taxon>
        <taxon>Streptophyta</taxon>
        <taxon>Embryophyta</taxon>
        <taxon>Tracheophyta</taxon>
        <taxon>Spermatophyta</taxon>
        <taxon>Magnoliopsida</taxon>
        <taxon>eudicotyledons</taxon>
        <taxon>Gunneridae</taxon>
        <taxon>Pentapetalae</taxon>
        <taxon>rosids</taxon>
        <taxon>malvids</taxon>
        <taxon>Myrtales</taxon>
        <taxon>Lythraceae</taxon>
        <taxon>Trapa</taxon>
    </lineage>
</organism>
<sequence>MTDSGVNGQPRSKASISEEDISTLLQRYSASTLLTLLQEVDKFSGVKIDWDGLVKKTSTGISNAREYQMLWRHLAYRDALLDKVEDDAEPLDDDSDLEFELEATPMINPESSAEVAASVRVLMASGLTSDSAAPNSLTNEVPLSINAPNTQTLKGRAESLQAPSSLHSTGITLSSSLQKLPLSSATSSAGVDGNLPQKKKRKPWSKAEDLELIAAVEKCGEGNWANILKGDFKGDRTASQLSQRWAIIRKRQKNLNIGGRTITGVNLSEAQLAARHAMSLALDMPGKNLTSGVTNKQVQTQSLPAPMPNKPSQMMESNTMIKPMVSIKRTASKSDSDPDSMGINAAAVAAGARIATPSDAASLMMAAQAKKAVHIIPLGGSSVVKRTISGGSTISGAFPNVHHIRTGLSGPALSSQAVTQSNAIRIGSAKPTTVTIRSCPATIATLRVDANPVKSTKPPLEQEAKSKEETKVSEPGSVPIEQSRDPNNVHVSETQPVDANLVKSTKPPLEQEAKSKEEIISASGGVPIEQSQEGNVHVSDTPGSTQDEQCPTAPEPHHEQTKECDNSDLTKTIVPSADMVDNETQPADKETSAEEGLDEKRPEGLPESAVDKDSAQAQVLN</sequence>
<feature type="compositionally biased region" description="Polar residues" evidence="3">
    <location>
        <begin position="485"/>
        <end position="497"/>
    </location>
</feature>
<comment type="caution">
    <text evidence="6">The sequence shown here is derived from an EMBL/GenBank/DDBJ whole genome shotgun (WGS) entry which is preliminary data.</text>
</comment>
<dbReference type="EMBL" id="JAXIOK010000019">
    <property type="protein sequence ID" value="KAK4747506.1"/>
    <property type="molecule type" value="Genomic_DNA"/>
</dbReference>
<feature type="compositionally biased region" description="Basic and acidic residues" evidence="3">
    <location>
        <begin position="555"/>
        <end position="565"/>
    </location>
</feature>
<gene>
    <name evidence="6" type="ORF">SAY87_014092</name>
</gene>
<name>A0AAN7GJE6_9MYRT</name>
<keyword evidence="7" id="KW-1185">Reference proteome</keyword>
<dbReference type="Pfam" id="PF00249">
    <property type="entry name" value="Myb_DNA-binding"/>
    <property type="match status" value="1"/>
</dbReference>
<evidence type="ECO:0000259" key="5">
    <source>
        <dbReference type="PROSITE" id="PS51294"/>
    </source>
</evidence>
<feature type="compositionally biased region" description="Basic and acidic residues" evidence="3">
    <location>
        <begin position="460"/>
        <end position="472"/>
    </location>
</feature>
<evidence type="ECO:0000256" key="1">
    <source>
        <dbReference type="ARBA" id="ARBA00004123"/>
    </source>
</evidence>
<evidence type="ECO:0000256" key="2">
    <source>
        <dbReference type="ARBA" id="ARBA00023242"/>
    </source>
</evidence>
<dbReference type="PROSITE" id="PS51294">
    <property type="entry name" value="HTH_MYB"/>
    <property type="match status" value="1"/>
</dbReference>
<feature type="compositionally biased region" description="Basic and acidic residues" evidence="3">
    <location>
        <begin position="509"/>
        <end position="519"/>
    </location>
</feature>
<dbReference type="InterPro" id="IPR009057">
    <property type="entry name" value="Homeodomain-like_sf"/>
</dbReference>
<dbReference type="InterPro" id="IPR001005">
    <property type="entry name" value="SANT/Myb"/>
</dbReference>
<comment type="subcellular location">
    <subcellularLocation>
        <location evidence="1">Nucleus</location>
    </subcellularLocation>
</comment>
<proteinExistence type="predicted"/>
<dbReference type="PROSITE" id="PS50090">
    <property type="entry name" value="MYB_LIKE"/>
    <property type="match status" value="1"/>
</dbReference>
<dbReference type="CDD" id="cd11660">
    <property type="entry name" value="SANT_TRF"/>
    <property type="match status" value="1"/>
</dbReference>
<evidence type="ECO:0000256" key="3">
    <source>
        <dbReference type="SAM" id="MobiDB-lite"/>
    </source>
</evidence>
<dbReference type="AlphaFoldDB" id="A0AAN7GJE6"/>
<feature type="region of interest" description="Disordered" evidence="3">
    <location>
        <begin position="185"/>
        <end position="204"/>
    </location>
</feature>
<dbReference type="GO" id="GO:0005634">
    <property type="term" value="C:nucleus"/>
    <property type="evidence" value="ECO:0007669"/>
    <property type="project" value="UniProtKB-SubCell"/>
</dbReference>
<evidence type="ECO:0000313" key="6">
    <source>
        <dbReference type="EMBL" id="KAK4747506.1"/>
    </source>
</evidence>
<keyword evidence="2" id="KW-0539">Nucleus</keyword>
<feature type="domain" description="Myb-like" evidence="4">
    <location>
        <begin position="196"/>
        <end position="245"/>
    </location>
</feature>